<keyword evidence="3" id="KW-0808">Transferase</keyword>
<dbReference type="Gene3D" id="1.10.10.10">
    <property type="entry name" value="Winged helix-like DNA-binding domain superfamily/Winged helix DNA-binding domain"/>
    <property type="match status" value="1"/>
</dbReference>
<dbReference type="Pfam" id="PF01035">
    <property type="entry name" value="DNA_binding_1"/>
    <property type="match status" value="1"/>
</dbReference>
<proteinExistence type="predicted"/>
<evidence type="ECO:0000256" key="1">
    <source>
        <dbReference type="ARBA" id="ARBA00022763"/>
    </source>
</evidence>
<keyword evidence="3" id="KW-0489">Methyltransferase</keyword>
<dbReference type="AlphaFoldDB" id="A0A1N6FY93"/>
<dbReference type="InterPro" id="IPR036217">
    <property type="entry name" value="MethylDNA_cys_MeTrfase_DNAb"/>
</dbReference>
<dbReference type="eggNOG" id="COG3695">
    <property type="taxonomic scope" value="Bacteria"/>
</dbReference>
<dbReference type="GO" id="GO:0032259">
    <property type="term" value="P:methylation"/>
    <property type="evidence" value="ECO:0007669"/>
    <property type="project" value="UniProtKB-KW"/>
</dbReference>
<dbReference type="EMBL" id="FSRN01000001">
    <property type="protein sequence ID" value="SIO00171.1"/>
    <property type="molecule type" value="Genomic_DNA"/>
</dbReference>
<dbReference type="SUPFAM" id="SSF46767">
    <property type="entry name" value="Methylated DNA-protein cysteine methyltransferase, C-terminal domain"/>
    <property type="match status" value="1"/>
</dbReference>
<feature type="domain" description="Methylated-DNA-[protein]-cysteine S-methyltransferase DNA binding" evidence="2">
    <location>
        <begin position="3"/>
        <end position="83"/>
    </location>
</feature>
<dbReference type="InterPro" id="IPR052520">
    <property type="entry name" value="ATL_DNA_repair"/>
</dbReference>
<dbReference type="GO" id="GO:0006281">
    <property type="term" value="P:DNA repair"/>
    <property type="evidence" value="ECO:0007669"/>
    <property type="project" value="InterPro"/>
</dbReference>
<dbReference type="GO" id="GO:0008168">
    <property type="term" value="F:methyltransferase activity"/>
    <property type="evidence" value="ECO:0007669"/>
    <property type="project" value="UniProtKB-KW"/>
</dbReference>
<name>A0A1N6FY93_9LACT</name>
<dbReference type="PANTHER" id="PTHR42942:SF1">
    <property type="entry name" value="ALKYLTRANSFERASE-LIKE PROTEIN 1"/>
    <property type="match status" value="1"/>
</dbReference>
<gene>
    <name evidence="3" type="ORF">SAMN05878443_0893</name>
</gene>
<dbReference type="Proteomes" id="UP000184758">
    <property type="component" value="Unassembled WGS sequence"/>
</dbReference>
<keyword evidence="4" id="KW-1185">Reference proteome</keyword>
<reference evidence="4" key="1">
    <citation type="submission" date="2016-11" db="EMBL/GenBank/DDBJ databases">
        <authorList>
            <person name="Varghese N."/>
            <person name="Submissions S."/>
        </authorList>
    </citation>
    <scope>NUCLEOTIDE SEQUENCE [LARGE SCALE GENOMIC DNA]</scope>
    <source>
        <strain evidence="4">313</strain>
    </source>
</reference>
<dbReference type="CDD" id="cd06445">
    <property type="entry name" value="ATase"/>
    <property type="match status" value="1"/>
</dbReference>
<dbReference type="OrthoDB" id="9802228at2"/>
<dbReference type="STRING" id="28230.SAMN05878443_0893"/>
<evidence type="ECO:0000259" key="2">
    <source>
        <dbReference type="Pfam" id="PF01035"/>
    </source>
</evidence>
<dbReference type="RefSeq" id="WP_034547699.1">
    <property type="nucleotide sequence ID" value="NZ_FSRN01000001.1"/>
</dbReference>
<dbReference type="InterPro" id="IPR014048">
    <property type="entry name" value="MethylDNA_cys_MeTrfase_DNA-bd"/>
</dbReference>
<evidence type="ECO:0000313" key="4">
    <source>
        <dbReference type="Proteomes" id="UP000184758"/>
    </source>
</evidence>
<dbReference type="PANTHER" id="PTHR42942">
    <property type="entry name" value="6-O-METHYLGUANINE DNA METHYLTRANSFERASE"/>
    <property type="match status" value="1"/>
</dbReference>
<protein>
    <submittedName>
        <fullName evidence="3">Methylated-DNA-protein-cysteine methyltransferase related protein</fullName>
    </submittedName>
</protein>
<organism evidence="3 4">
    <name type="scientific">Carnobacterium alterfunditum</name>
    <dbReference type="NCBI Taxonomy" id="28230"/>
    <lineage>
        <taxon>Bacteria</taxon>
        <taxon>Bacillati</taxon>
        <taxon>Bacillota</taxon>
        <taxon>Bacilli</taxon>
        <taxon>Lactobacillales</taxon>
        <taxon>Carnobacteriaceae</taxon>
        <taxon>Carnobacterium</taxon>
    </lineage>
</organism>
<dbReference type="InterPro" id="IPR036388">
    <property type="entry name" value="WH-like_DNA-bd_sf"/>
</dbReference>
<evidence type="ECO:0000313" key="3">
    <source>
        <dbReference type="EMBL" id="SIO00171.1"/>
    </source>
</evidence>
<dbReference type="NCBIfam" id="TIGR00589">
    <property type="entry name" value="ogt"/>
    <property type="match status" value="1"/>
</dbReference>
<accession>A0A1N6FY93</accession>
<keyword evidence="1" id="KW-0227">DNA damage</keyword>
<sequence length="110" mass="12257">MTPFTERVIQIIQSIPSGKVMTYGQVAALAGNPRGARQVVRILHSMSSKYNLPWHRIINAKGEVAIKDTQGAFTQKDYLLSEGIALSDSGKVDLAVYRYHPTVDWLLEDL</sequence>